<sequence>MNIGAWMCGVLVLPFAIVGTILSYAITTYMAIPIFIIWCILFFKDTHIDVHKAFDKYLLK</sequence>
<proteinExistence type="predicted"/>
<dbReference type="Proteomes" id="UP000219563">
    <property type="component" value="Unassembled WGS sequence"/>
</dbReference>
<keyword evidence="1" id="KW-1133">Transmembrane helix</keyword>
<dbReference type="AlphaFoldDB" id="A0A285RK41"/>
<gene>
    <name evidence="2" type="ORF">SAMN02910411_0962</name>
</gene>
<accession>A0A285RK41</accession>
<reference evidence="2 3" key="1">
    <citation type="submission" date="2017-08" db="EMBL/GenBank/DDBJ databases">
        <authorList>
            <person name="de Groot N.N."/>
        </authorList>
    </citation>
    <scope>NUCLEOTIDE SEQUENCE [LARGE SCALE GENOMIC DNA]</scope>
    <source>
        <strain evidence="2 3">DSM 9787</strain>
    </source>
</reference>
<organism evidence="2 3">
    <name type="scientific">Pseudobutyrivibrio ruminis DSM 9787</name>
    <dbReference type="NCBI Taxonomy" id="1123011"/>
    <lineage>
        <taxon>Bacteria</taxon>
        <taxon>Bacillati</taxon>
        <taxon>Bacillota</taxon>
        <taxon>Clostridia</taxon>
        <taxon>Lachnospirales</taxon>
        <taxon>Lachnospiraceae</taxon>
        <taxon>Pseudobutyrivibrio</taxon>
    </lineage>
</organism>
<dbReference type="RefSeq" id="WP_097075635.1">
    <property type="nucleotide sequence ID" value="NZ_OBMR01000002.1"/>
</dbReference>
<name>A0A285RK41_9FIRM</name>
<feature type="transmembrane region" description="Helical" evidence="1">
    <location>
        <begin position="12"/>
        <end position="43"/>
    </location>
</feature>
<protein>
    <submittedName>
        <fullName evidence="2">Uncharacterized protein</fullName>
    </submittedName>
</protein>
<evidence type="ECO:0000313" key="2">
    <source>
        <dbReference type="EMBL" id="SOB92782.1"/>
    </source>
</evidence>
<evidence type="ECO:0000313" key="3">
    <source>
        <dbReference type="Proteomes" id="UP000219563"/>
    </source>
</evidence>
<dbReference type="EMBL" id="OBMR01000002">
    <property type="protein sequence ID" value="SOB92782.1"/>
    <property type="molecule type" value="Genomic_DNA"/>
</dbReference>
<keyword evidence="1" id="KW-0472">Membrane</keyword>
<evidence type="ECO:0000256" key="1">
    <source>
        <dbReference type="SAM" id="Phobius"/>
    </source>
</evidence>
<keyword evidence="1" id="KW-0812">Transmembrane</keyword>